<dbReference type="Proteomes" id="UP000625316">
    <property type="component" value="Unassembled WGS sequence"/>
</dbReference>
<evidence type="ECO:0000313" key="2">
    <source>
        <dbReference type="EMBL" id="MBE9031901.1"/>
    </source>
</evidence>
<evidence type="ECO:0000313" key="3">
    <source>
        <dbReference type="Proteomes" id="UP000625316"/>
    </source>
</evidence>
<organism evidence="2 3">
    <name type="scientific">Romeriopsis navalis LEGE 11480</name>
    <dbReference type="NCBI Taxonomy" id="2777977"/>
    <lineage>
        <taxon>Bacteria</taxon>
        <taxon>Bacillati</taxon>
        <taxon>Cyanobacteriota</taxon>
        <taxon>Cyanophyceae</taxon>
        <taxon>Leptolyngbyales</taxon>
        <taxon>Leptolyngbyaceae</taxon>
        <taxon>Romeriopsis</taxon>
        <taxon>Romeriopsis navalis</taxon>
    </lineage>
</organism>
<dbReference type="AlphaFoldDB" id="A0A928VS06"/>
<name>A0A928VS06_9CYAN</name>
<keyword evidence="1" id="KW-0472">Membrane</keyword>
<dbReference type="EMBL" id="JADEXQ010000080">
    <property type="protein sequence ID" value="MBE9031901.1"/>
    <property type="molecule type" value="Genomic_DNA"/>
</dbReference>
<feature type="non-terminal residue" evidence="2">
    <location>
        <position position="81"/>
    </location>
</feature>
<accession>A0A928VS06</accession>
<keyword evidence="1" id="KW-1133">Transmembrane helix</keyword>
<gene>
    <name evidence="2" type="ORF">IQ266_19380</name>
</gene>
<evidence type="ECO:0000256" key="1">
    <source>
        <dbReference type="SAM" id="Phobius"/>
    </source>
</evidence>
<dbReference type="RefSeq" id="WP_264326728.1">
    <property type="nucleotide sequence ID" value="NZ_JADEXQ010000080.1"/>
</dbReference>
<feature type="transmembrane region" description="Helical" evidence="1">
    <location>
        <begin position="59"/>
        <end position="78"/>
    </location>
</feature>
<keyword evidence="1" id="KW-0812">Transmembrane</keyword>
<feature type="transmembrane region" description="Helical" evidence="1">
    <location>
        <begin position="31"/>
        <end position="52"/>
    </location>
</feature>
<comment type="caution">
    <text evidence="2">The sequence shown here is derived from an EMBL/GenBank/DDBJ whole genome shotgun (WGS) entry which is preliminary data.</text>
</comment>
<sequence length="81" mass="8908">MEIIKLQRQESIAAIAHKHHLGDLMVTYRPVSWIVFYVIASGLLAVWGYGAIRSGSGQSIMLGLGLWAGAMALIYRIYADS</sequence>
<keyword evidence="3" id="KW-1185">Reference proteome</keyword>
<protein>
    <submittedName>
        <fullName evidence="2">Uncharacterized protein</fullName>
    </submittedName>
</protein>
<proteinExistence type="predicted"/>
<reference evidence="2" key="1">
    <citation type="submission" date="2020-10" db="EMBL/GenBank/DDBJ databases">
        <authorList>
            <person name="Castelo-Branco R."/>
            <person name="Eusebio N."/>
            <person name="Adriana R."/>
            <person name="Vieira A."/>
            <person name="Brugerolle De Fraissinette N."/>
            <person name="Rezende De Castro R."/>
            <person name="Schneider M.P."/>
            <person name="Vasconcelos V."/>
            <person name="Leao P.N."/>
        </authorList>
    </citation>
    <scope>NUCLEOTIDE SEQUENCE</scope>
    <source>
        <strain evidence="2">LEGE 11480</strain>
    </source>
</reference>